<protein>
    <submittedName>
        <fullName evidence="11">Subtilisin family serine protease</fullName>
    </submittedName>
</protein>
<dbReference type="InterPro" id="IPR050131">
    <property type="entry name" value="Peptidase_S8_subtilisin-like"/>
</dbReference>
<dbReference type="InterPro" id="IPR000209">
    <property type="entry name" value="Peptidase_S8/S53_dom"/>
</dbReference>
<comment type="similarity">
    <text evidence="1 6 7">Belongs to the peptidase S8 family.</text>
</comment>
<reference evidence="11 12" key="1">
    <citation type="submission" date="2020-08" db="EMBL/GenBank/DDBJ databases">
        <title>Genomic Encyclopedia of Type Strains, Phase IV (KMG-IV): sequencing the most valuable type-strain genomes for metagenomic binning, comparative biology and taxonomic classification.</title>
        <authorList>
            <person name="Goeker M."/>
        </authorList>
    </citation>
    <scope>NUCLEOTIDE SEQUENCE [LARGE SCALE GENOMIC DNA]</scope>
    <source>
        <strain evidence="11 12">YIM 65646</strain>
    </source>
</reference>
<keyword evidence="2 6" id="KW-0645">Protease</keyword>
<dbReference type="InterPro" id="IPR037045">
    <property type="entry name" value="S8pro/Inhibitor_I9_sf"/>
</dbReference>
<gene>
    <name evidence="11" type="ORF">HNR73_006177</name>
</gene>
<dbReference type="SUPFAM" id="SSF52743">
    <property type="entry name" value="Subtilisin-like"/>
    <property type="match status" value="1"/>
</dbReference>
<keyword evidence="12" id="KW-1185">Reference proteome</keyword>
<dbReference type="Pfam" id="PF00082">
    <property type="entry name" value="Peptidase_S8"/>
    <property type="match status" value="1"/>
</dbReference>
<dbReference type="PROSITE" id="PS00138">
    <property type="entry name" value="SUBTILASE_SER"/>
    <property type="match status" value="1"/>
</dbReference>
<dbReference type="PANTHER" id="PTHR43806:SF11">
    <property type="entry name" value="CEREVISIN-RELATED"/>
    <property type="match status" value="1"/>
</dbReference>
<dbReference type="Pfam" id="PF05922">
    <property type="entry name" value="Inhibitor_I9"/>
    <property type="match status" value="1"/>
</dbReference>
<evidence type="ECO:0000313" key="11">
    <source>
        <dbReference type="EMBL" id="MBB6038294.1"/>
    </source>
</evidence>
<organism evidence="11 12">
    <name type="scientific">Phytomonospora endophytica</name>
    <dbReference type="NCBI Taxonomy" id="714109"/>
    <lineage>
        <taxon>Bacteria</taxon>
        <taxon>Bacillati</taxon>
        <taxon>Actinomycetota</taxon>
        <taxon>Actinomycetes</taxon>
        <taxon>Micromonosporales</taxon>
        <taxon>Micromonosporaceae</taxon>
        <taxon>Phytomonospora</taxon>
    </lineage>
</organism>
<dbReference type="PROSITE" id="PS00136">
    <property type="entry name" value="SUBTILASE_ASP"/>
    <property type="match status" value="1"/>
</dbReference>
<dbReference type="PRINTS" id="PR00723">
    <property type="entry name" value="SUBTILISIN"/>
</dbReference>
<feature type="active site" description="Charge relay system" evidence="5 6">
    <location>
        <position position="190"/>
    </location>
</feature>
<sequence>MKESTSFRRRVATGVGVSAVAALGLALLSASPAQAEGNVLGAGAEGAISGEFLIKLADGVSTEDASSLLGGRYDATITNTFDSFGGFAATMDDTQARRLAADPRVAFVEQDRQVWSLGEQPSPPSWGLDRVDQNALPLDDSYTSPNEGTGVTAYIIDTGVTLDHPDFGGRATSGVDAVDNDDDATDCNGHGTHVAGTIGGTEYGLAKDVALVGVRVLDCAGSGTTEGVVAGIDWVTENHSGPSVANMSLGGGADETLDAAVAASVESGVTYAVAAGNSADDACDYSPARVESAITVGATNNTDAKADFSSYGSCVDIFAPGEDITSAWLDGGENTISGTSMATPHVAGAAALYLSANTSATPADVAAALTENATPDVVTDPGTGSPNLLLYVGFIAGA</sequence>
<dbReference type="PANTHER" id="PTHR43806">
    <property type="entry name" value="PEPTIDASE S8"/>
    <property type="match status" value="1"/>
</dbReference>
<evidence type="ECO:0000256" key="3">
    <source>
        <dbReference type="ARBA" id="ARBA00022801"/>
    </source>
</evidence>
<dbReference type="InterPro" id="IPR023828">
    <property type="entry name" value="Peptidase_S8_Ser-AS"/>
</dbReference>
<keyword evidence="4 6" id="KW-0720">Serine protease</keyword>
<evidence type="ECO:0000259" key="10">
    <source>
        <dbReference type="Pfam" id="PF05922"/>
    </source>
</evidence>
<proteinExistence type="inferred from homology"/>
<dbReference type="PROSITE" id="PS51318">
    <property type="entry name" value="TAT"/>
    <property type="match status" value="1"/>
</dbReference>
<dbReference type="InterPro" id="IPR023827">
    <property type="entry name" value="Peptidase_S8_Asp-AS"/>
</dbReference>
<dbReference type="InterPro" id="IPR006311">
    <property type="entry name" value="TAT_signal"/>
</dbReference>
<dbReference type="GO" id="GO:0005615">
    <property type="term" value="C:extracellular space"/>
    <property type="evidence" value="ECO:0007669"/>
    <property type="project" value="TreeGrafter"/>
</dbReference>
<evidence type="ECO:0000256" key="7">
    <source>
        <dbReference type="RuleBase" id="RU003355"/>
    </source>
</evidence>
<feature type="chain" id="PRO_5032892318" evidence="8">
    <location>
        <begin position="36"/>
        <end position="398"/>
    </location>
</feature>
<dbReference type="GO" id="GO:0004252">
    <property type="term" value="F:serine-type endopeptidase activity"/>
    <property type="evidence" value="ECO:0007669"/>
    <property type="project" value="UniProtKB-UniRule"/>
</dbReference>
<accession>A0A841FR42</accession>
<evidence type="ECO:0000256" key="6">
    <source>
        <dbReference type="PROSITE-ProRule" id="PRU01240"/>
    </source>
</evidence>
<dbReference type="InterPro" id="IPR036852">
    <property type="entry name" value="Peptidase_S8/S53_dom_sf"/>
</dbReference>
<feature type="domain" description="Inhibitor I9" evidence="10">
    <location>
        <begin position="71"/>
        <end position="114"/>
    </location>
</feature>
<evidence type="ECO:0000256" key="1">
    <source>
        <dbReference type="ARBA" id="ARBA00011073"/>
    </source>
</evidence>
<evidence type="ECO:0000256" key="2">
    <source>
        <dbReference type="ARBA" id="ARBA00022670"/>
    </source>
</evidence>
<evidence type="ECO:0000313" key="12">
    <source>
        <dbReference type="Proteomes" id="UP000548476"/>
    </source>
</evidence>
<evidence type="ECO:0000259" key="9">
    <source>
        <dbReference type="Pfam" id="PF00082"/>
    </source>
</evidence>
<dbReference type="Proteomes" id="UP000548476">
    <property type="component" value="Unassembled WGS sequence"/>
</dbReference>
<evidence type="ECO:0000256" key="4">
    <source>
        <dbReference type="ARBA" id="ARBA00022825"/>
    </source>
</evidence>
<dbReference type="Gene3D" id="3.40.50.200">
    <property type="entry name" value="Peptidase S8/S53 domain"/>
    <property type="match status" value="1"/>
</dbReference>
<dbReference type="FunFam" id="3.40.50.200:FF:000014">
    <property type="entry name" value="Proteinase K"/>
    <property type="match status" value="1"/>
</dbReference>
<dbReference type="InterPro" id="IPR022398">
    <property type="entry name" value="Peptidase_S8_His-AS"/>
</dbReference>
<dbReference type="CDD" id="cd04077">
    <property type="entry name" value="Peptidases_S8_PCSK9_ProteinaseK_like"/>
    <property type="match status" value="1"/>
</dbReference>
<feature type="active site" description="Charge relay system" evidence="5 6">
    <location>
        <position position="157"/>
    </location>
</feature>
<dbReference type="InterPro" id="IPR010259">
    <property type="entry name" value="S8pro/Inhibitor_I9"/>
</dbReference>
<comment type="caution">
    <text evidence="11">The sequence shown here is derived from an EMBL/GenBank/DDBJ whole genome shotgun (WGS) entry which is preliminary data.</text>
</comment>
<feature type="domain" description="Peptidase S8/S53" evidence="9">
    <location>
        <begin position="148"/>
        <end position="375"/>
    </location>
</feature>
<evidence type="ECO:0000256" key="8">
    <source>
        <dbReference type="SAM" id="SignalP"/>
    </source>
</evidence>
<keyword evidence="3 6" id="KW-0378">Hydrolase</keyword>
<feature type="active site" description="Charge relay system" evidence="5 6">
    <location>
        <position position="340"/>
    </location>
</feature>
<dbReference type="SUPFAM" id="SSF54897">
    <property type="entry name" value="Protease propeptides/inhibitors"/>
    <property type="match status" value="1"/>
</dbReference>
<dbReference type="AlphaFoldDB" id="A0A841FR42"/>
<dbReference type="RefSeq" id="WP_184791094.1">
    <property type="nucleotide sequence ID" value="NZ_BONT01000008.1"/>
</dbReference>
<name>A0A841FR42_9ACTN</name>
<dbReference type="EMBL" id="JACHGT010000016">
    <property type="protein sequence ID" value="MBB6038294.1"/>
    <property type="molecule type" value="Genomic_DNA"/>
</dbReference>
<dbReference type="Gene3D" id="3.30.70.80">
    <property type="entry name" value="Peptidase S8 propeptide/proteinase inhibitor I9"/>
    <property type="match status" value="1"/>
</dbReference>
<dbReference type="InterPro" id="IPR034193">
    <property type="entry name" value="PCSK9_ProteinaseK-like"/>
</dbReference>
<dbReference type="PROSITE" id="PS51892">
    <property type="entry name" value="SUBTILASE"/>
    <property type="match status" value="1"/>
</dbReference>
<evidence type="ECO:0000256" key="5">
    <source>
        <dbReference type="PIRSR" id="PIRSR615500-1"/>
    </source>
</evidence>
<dbReference type="GO" id="GO:0006508">
    <property type="term" value="P:proteolysis"/>
    <property type="evidence" value="ECO:0007669"/>
    <property type="project" value="UniProtKB-KW"/>
</dbReference>
<keyword evidence="8" id="KW-0732">Signal</keyword>
<feature type="signal peptide" evidence="8">
    <location>
        <begin position="1"/>
        <end position="35"/>
    </location>
</feature>
<dbReference type="InterPro" id="IPR015500">
    <property type="entry name" value="Peptidase_S8_subtilisin-rel"/>
</dbReference>
<dbReference type="PROSITE" id="PS00137">
    <property type="entry name" value="SUBTILASE_HIS"/>
    <property type="match status" value="1"/>
</dbReference>